<dbReference type="OrthoDB" id="9767858at2"/>
<dbReference type="Gene3D" id="3.30.470.30">
    <property type="entry name" value="DNA ligase/mRNA capping enzyme"/>
    <property type="match status" value="1"/>
</dbReference>
<keyword evidence="6" id="KW-0547">Nucleotide-binding</keyword>
<dbReference type="NCBIfam" id="NF006701">
    <property type="entry name" value="PRK09247.1"/>
    <property type="match status" value="1"/>
</dbReference>
<dbReference type="GO" id="GO:0006260">
    <property type="term" value="P:DNA replication"/>
    <property type="evidence" value="ECO:0007669"/>
    <property type="project" value="UniProtKB-KW"/>
</dbReference>
<dbReference type="InterPro" id="IPR026333">
    <property type="entry name" value="ATP_dep_DNA_lig_pp_1105_fam"/>
</dbReference>
<organism evidence="15 16">
    <name type="scientific">Bdellovibrio bacteriovorus</name>
    <dbReference type="NCBI Taxonomy" id="959"/>
    <lineage>
        <taxon>Bacteria</taxon>
        <taxon>Pseudomonadati</taxon>
        <taxon>Bdellovibrionota</taxon>
        <taxon>Bdellovibrionia</taxon>
        <taxon>Bdellovibrionales</taxon>
        <taxon>Pseudobdellovibrionaceae</taxon>
        <taxon>Bdellovibrio</taxon>
    </lineage>
</organism>
<dbReference type="EC" id="6.5.1.1" evidence="1"/>
<evidence type="ECO:0000256" key="13">
    <source>
        <dbReference type="ARBA" id="ARBA00034003"/>
    </source>
</evidence>
<dbReference type="SUPFAM" id="SSF50249">
    <property type="entry name" value="Nucleic acid-binding proteins"/>
    <property type="match status" value="1"/>
</dbReference>
<dbReference type="PROSITE" id="PS00697">
    <property type="entry name" value="DNA_LIGASE_A1"/>
    <property type="match status" value="1"/>
</dbReference>
<evidence type="ECO:0000259" key="14">
    <source>
        <dbReference type="PROSITE" id="PS50160"/>
    </source>
</evidence>
<evidence type="ECO:0000256" key="8">
    <source>
        <dbReference type="ARBA" id="ARBA00022840"/>
    </source>
</evidence>
<dbReference type="EMBL" id="LUKF01000001">
    <property type="protein sequence ID" value="KYG70743.1"/>
    <property type="molecule type" value="Genomic_DNA"/>
</dbReference>
<evidence type="ECO:0000256" key="9">
    <source>
        <dbReference type="ARBA" id="ARBA00022842"/>
    </source>
</evidence>
<sequence length="540" mass="62187">MKAFAQLYDELDSTTSTNEKVSALKKYFEKAKADDAMWAILVLTGKISKRVLTSRDLRNLFLQATRYPEWLYDESYHHVGDTAETLSLLAHSLNLCREESSSKEKSLTKWLEKEIPNLAALKDDPAQTEKLLEWWQDLTYQEVFILNKLITGAFRVGVSDKLVIRSIAEVYSLPTDQVAHRLTGDIKPGKDTFAQLISAEPTELNFSQPYPFCLAHAWSDRSESSYNAEDWCLEWKYDGIRAQVIRREDKLWIWSRGEEQITHTFPDVALELQKLEPGTVLDGEILVFAEGRIMPFQDLQKRLGRKKVSPTLLKEKPAGYIVYDCLEYEGVDLRNRPLKERKEFIKKALAKINHPNIRISSVLHAEDVSALDQLRANARENDAEGLMIKHWNGSYTVGRKTGNWWKYKVDPLTLDAVLLYAQAGTGRRSNLYTDYTFALWNEQHELTPFAKAYSGLDQTEIDELDNWIRRHTVEKFGPVRSVQPFHVFEIAFEGISESTRHKSGLAVRFPRILRWRKDKKPDDADTLKTARELLDAAGRS</sequence>
<dbReference type="InterPro" id="IPR012308">
    <property type="entry name" value="DNA_ligase_ATP-dep_N"/>
</dbReference>
<evidence type="ECO:0000256" key="11">
    <source>
        <dbReference type="ARBA" id="ARBA00023204"/>
    </source>
</evidence>
<keyword evidence="9" id="KW-0460">Magnesium</keyword>
<dbReference type="GO" id="GO:0003677">
    <property type="term" value="F:DNA binding"/>
    <property type="evidence" value="ECO:0007669"/>
    <property type="project" value="InterPro"/>
</dbReference>
<dbReference type="InterPro" id="IPR016059">
    <property type="entry name" value="DNA_ligase_ATP-dep_CS"/>
</dbReference>
<dbReference type="Gene3D" id="1.10.3260.10">
    <property type="entry name" value="DNA ligase, ATP-dependent, N-terminal domain"/>
    <property type="match status" value="1"/>
</dbReference>
<comment type="catalytic activity">
    <reaction evidence="13">
        <text>ATP + (deoxyribonucleotide)n-3'-hydroxyl + 5'-phospho-(deoxyribonucleotide)m = (deoxyribonucleotide)n+m + AMP + diphosphate.</text>
        <dbReference type="EC" id="6.5.1.1"/>
    </reaction>
</comment>
<evidence type="ECO:0000256" key="7">
    <source>
        <dbReference type="ARBA" id="ARBA00022763"/>
    </source>
</evidence>
<proteinExistence type="predicted"/>
<dbReference type="GO" id="GO:0006281">
    <property type="term" value="P:DNA repair"/>
    <property type="evidence" value="ECO:0007669"/>
    <property type="project" value="UniProtKB-KW"/>
</dbReference>
<dbReference type="InterPro" id="IPR050191">
    <property type="entry name" value="ATP-dep_DNA_ligase"/>
</dbReference>
<evidence type="ECO:0000256" key="1">
    <source>
        <dbReference type="ARBA" id="ARBA00012727"/>
    </source>
</evidence>
<dbReference type="SUPFAM" id="SSF56091">
    <property type="entry name" value="DNA ligase/mRNA capping enzyme, catalytic domain"/>
    <property type="match status" value="1"/>
</dbReference>
<dbReference type="GO" id="GO:0005524">
    <property type="term" value="F:ATP binding"/>
    <property type="evidence" value="ECO:0007669"/>
    <property type="project" value="UniProtKB-KW"/>
</dbReference>
<dbReference type="PANTHER" id="PTHR45674:SF13">
    <property type="entry name" value="DNA LIGASE-RELATED"/>
    <property type="match status" value="1"/>
</dbReference>
<keyword evidence="5" id="KW-0479">Metal-binding</keyword>
<protein>
    <recommendedName>
        <fullName evidence="1">DNA ligase (ATP)</fullName>
        <ecNumber evidence="1">6.5.1.1</ecNumber>
    </recommendedName>
</protein>
<evidence type="ECO:0000256" key="3">
    <source>
        <dbReference type="ARBA" id="ARBA00022618"/>
    </source>
</evidence>
<dbReference type="InterPro" id="IPR012310">
    <property type="entry name" value="DNA_ligase_ATP-dep_cent"/>
</dbReference>
<dbReference type="Gene3D" id="2.40.50.140">
    <property type="entry name" value="Nucleic acid-binding proteins"/>
    <property type="match status" value="1"/>
</dbReference>
<dbReference type="Pfam" id="PF04675">
    <property type="entry name" value="DNA_ligase_A_N"/>
    <property type="match status" value="1"/>
</dbReference>
<dbReference type="RefSeq" id="WP_063242510.1">
    <property type="nucleotide sequence ID" value="NZ_LUKF01000001.1"/>
</dbReference>
<evidence type="ECO:0000313" key="15">
    <source>
        <dbReference type="EMBL" id="KYG70743.1"/>
    </source>
</evidence>
<gene>
    <name evidence="15" type="ORF">AZI85_02075</name>
</gene>
<name>A0A150WWB5_BDEBC</name>
<dbReference type="PANTHER" id="PTHR45674">
    <property type="entry name" value="DNA LIGASE 1/3 FAMILY MEMBER"/>
    <property type="match status" value="1"/>
</dbReference>
<keyword evidence="4" id="KW-0235">DNA replication</keyword>
<dbReference type="GO" id="GO:0051301">
    <property type="term" value="P:cell division"/>
    <property type="evidence" value="ECO:0007669"/>
    <property type="project" value="UniProtKB-KW"/>
</dbReference>
<dbReference type="CDD" id="cd07972">
    <property type="entry name" value="OBF_DNA_ligase_Arch_LigB"/>
    <property type="match status" value="1"/>
</dbReference>
<evidence type="ECO:0000256" key="2">
    <source>
        <dbReference type="ARBA" id="ARBA00022598"/>
    </source>
</evidence>
<reference evidence="15 16" key="1">
    <citation type="submission" date="2016-03" db="EMBL/GenBank/DDBJ databases">
        <authorList>
            <person name="Ploux O."/>
        </authorList>
    </citation>
    <scope>NUCLEOTIDE SEQUENCE [LARGE SCALE GENOMIC DNA]</scope>
    <source>
        <strain evidence="15 16">BER2</strain>
    </source>
</reference>
<dbReference type="PROSITE" id="PS50160">
    <property type="entry name" value="DNA_LIGASE_A3"/>
    <property type="match status" value="1"/>
</dbReference>
<evidence type="ECO:0000256" key="12">
    <source>
        <dbReference type="ARBA" id="ARBA00023306"/>
    </source>
</evidence>
<evidence type="ECO:0000256" key="10">
    <source>
        <dbReference type="ARBA" id="ARBA00023172"/>
    </source>
</evidence>
<keyword evidence="10" id="KW-0233">DNA recombination</keyword>
<dbReference type="Pfam" id="PF01068">
    <property type="entry name" value="DNA_ligase_A_M"/>
    <property type="match status" value="1"/>
</dbReference>
<evidence type="ECO:0000313" key="16">
    <source>
        <dbReference type="Proteomes" id="UP000075391"/>
    </source>
</evidence>
<evidence type="ECO:0000256" key="4">
    <source>
        <dbReference type="ARBA" id="ARBA00022705"/>
    </source>
</evidence>
<keyword evidence="2" id="KW-0436">Ligase</keyword>
<keyword evidence="7" id="KW-0227">DNA damage</keyword>
<evidence type="ECO:0000256" key="6">
    <source>
        <dbReference type="ARBA" id="ARBA00022741"/>
    </source>
</evidence>
<keyword evidence="8" id="KW-0067">ATP-binding</keyword>
<dbReference type="AlphaFoldDB" id="A0A150WWB5"/>
<dbReference type="GO" id="GO:0006310">
    <property type="term" value="P:DNA recombination"/>
    <property type="evidence" value="ECO:0007669"/>
    <property type="project" value="UniProtKB-KW"/>
</dbReference>
<keyword evidence="3" id="KW-0132">Cell division</keyword>
<evidence type="ECO:0000256" key="5">
    <source>
        <dbReference type="ARBA" id="ARBA00022723"/>
    </source>
</evidence>
<dbReference type="GO" id="GO:0003910">
    <property type="term" value="F:DNA ligase (ATP) activity"/>
    <property type="evidence" value="ECO:0007669"/>
    <property type="project" value="UniProtKB-EC"/>
</dbReference>
<feature type="domain" description="ATP-dependent DNA ligase family profile" evidence="14">
    <location>
        <begin position="320"/>
        <end position="441"/>
    </location>
</feature>
<keyword evidence="11" id="KW-0234">DNA repair</keyword>
<dbReference type="InterPro" id="IPR012340">
    <property type="entry name" value="NA-bd_OB-fold"/>
</dbReference>
<dbReference type="Proteomes" id="UP000075391">
    <property type="component" value="Unassembled WGS sequence"/>
</dbReference>
<dbReference type="SUPFAM" id="SSF117018">
    <property type="entry name" value="ATP-dependent DNA ligase DNA-binding domain"/>
    <property type="match status" value="1"/>
</dbReference>
<keyword evidence="12" id="KW-0131">Cell cycle</keyword>
<accession>A0A150WWB5</accession>
<dbReference type="PROSITE" id="PS00333">
    <property type="entry name" value="DNA_LIGASE_A2"/>
    <property type="match status" value="1"/>
</dbReference>
<dbReference type="Pfam" id="PF04679">
    <property type="entry name" value="DNA_ligase_A_C"/>
    <property type="match status" value="1"/>
</dbReference>
<comment type="caution">
    <text evidence="15">The sequence shown here is derived from an EMBL/GenBank/DDBJ whole genome shotgun (WGS) entry which is preliminary data.</text>
</comment>
<dbReference type="GO" id="GO:0046872">
    <property type="term" value="F:metal ion binding"/>
    <property type="evidence" value="ECO:0007669"/>
    <property type="project" value="UniProtKB-KW"/>
</dbReference>
<dbReference type="CDD" id="cd07897">
    <property type="entry name" value="Adenylation_DNA_ligase_Bac1"/>
    <property type="match status" value="1"/>
</dbReference>
<dbReference type="InterPro" id="IPR012309">
    <property type="entry name" value="DNA_ligase_ATP-dep_C"/>
</dbReference>
<dbReference type="InterPro" id="IPR036599">
    <property type="entry name" value="DNA_ligase_N_sf"/>
</dbReference>
<dbReference type="NCBIfam" id="TIGR04120">
    <property type="entry name" value="DNA_lig_bact"/>
    <property type="match status" value="1"/>
</dbReference>